<comment type="caution">
    <text evidence="1">The sequence shown here is derived from an EMBL/GenBank/DDBJ whole genome shotgun (WGS) entry which is preliminary data.</text>
</comment>
<protein>
    <submittedName>
        <fullName evidence="1">Uncharacterized protein</fullName>
    </submittedName>
</protein>
<dbReference type="Proteomes" id="UP000015442">
    <property type="component" value="Unassembled WGS sequence"/>
</dbReference>
<gene>
    <name evidence="1" type="ORF">LEP1GSC059_3106</name>
</gene>
<dbReference type="AntiFam" id="ANF00049">
    <property type="entry name" value="Contained within insertion sequence ISlin1"/>
</dbReference>
<dbReference type="EMBL" id="AKWY02000023">
    <property type="protein sequence ID" value="EQA70971.1"/>
    <property type="molecule type" value="Genomic_DNA"/>
</dbReference>
<sequence length="95" mass="11355">MGSHNLTHKLNRILESKLNSAKRFLRKRFRLKNTHFSSVPTRMSLFTCKKYVFLIEKNLPNFSTFRPHPKRWKLNTTLSMNRVVGWELSFTEDLS</sequence>
<name>T0GUE6_9LEPT</name>
<evidence type="ECO:0000313" key="1">
    <source>
        <dbReference type="EMBL" id="EQA70971.1"/>
    </source>
</evidence>
<organism evidence="1 2">
    <name type="scientific">Leptospira noguchii serovar Panama str. CZ214</name>
    <dbReference type="NCBI Taxonomy" id="1001595"/>
    <lineage>
        <taxon>Bacteria</taxon>
        <taxon>Pseudomonadati</taxon>
        <taxon>Spirochaetota</taxon>
        <taxon>Spirochaetia</taxon>
        <taxon>Leptospirales</taxon>
        <taxon>Leptospiraceae</taxon>
        <taxon>Leptospira</taxon>
    </lineage>
</organism>
<reference evidence="1 2" key="1">
    <citation type="submission" date="2013-05" db="EMBL/GenBank/DDBJ databases">
        <authorList>
            <person name="Harkins D.M."/>
            <person name="Durkin A.S."/>
            <person name="Brinkac L.M."/>
            <person name="Haft D.H."/>
            <person name="Selengut J.D."/>
            <person name="Sanka R."/>
            <person name="DePew J."/>
            <person name="Purushe J."/>
            <person name="Hartskeerl R.A."/>
            <person name="Ahmed A."/>
            <person name="van der Linden H."/>
            <person name="Goris M.G.A."/>
            <person name="Vinetz J.M."/>
            <person name="Sutton G.G."/>
            <person name="Nierman W.C."/>
            <person name="Fouts D.E."/>
        </authorList>
    </citation>
    <scope>NUCLEOTIDE SEQUENCE [LARGE SCALE GENOMIC DNA]</scope>
    <source>
        <strain evidence="1 2">CZ214</strain>
    </source>
</reference>
<evidence type="ECO:0000313" key="2">
    <source>
        <dbReference type="Proteomes" id="UP000015442"/>
    </source>
</evidence>
<dbReference type="AlphaFoldDB" id="T0GUE6"/>
<proteinExistence type="predicted"/>
<accession>T0GUE6</accession>